<comment type="caution">
    <text evidence="1">The sequence shown here is derived from an EMBL/GenBank/DDBJ whole genome shotgun (WGS) entry which is preliminary data.</text>
</comment>
<evidence type="ECO:0000313" key="1">
    <source>
        <dbReference type="EMBL" id="MBW0547799.1"/>
    </source>
</evidence>
<proteinExistence type="predicted"/>
<name>A0A9Q3IPW0_9BASI</name>
<protein>
    <submittedName>
        <fullName evidence="1">Uncharacterized protein</fullName>
    </submittedName>
</protein>
<evidence type="ECO:0000313" key="2">
    <source>
        <dbReference type="Proteomes" id="UP000765509"/>
    </source>
</evidence>
<organism evidence="1 2">
    <name type="scientific">Austropuccinia psidii MF-1</name>
    <dbReference type="NCBI Taxonomy" id="1389203"/>
    <lineage>
        <taxon>Eukaryota</taxon>
        <taxon>Fungi</taxon>
        <taxon>Dikarya</taxon>
        <taxon>Basidiomycota</taxon>
        <taxon>Pucciniomycotina</taxon>
        <taxon>Pucciniomycetes</taxon>
        <taxon>Pucciniales</taxon>
        <taxon>Sphaerophragmiaceae</taxon>
        <taxon>Austropuccinia</taxon>
    </lineage>
</organism>
<gene>
    <name evidence="1" type="ORF">O181_087514</name>
</gene>
<dbReference type="AlphaFoldDB" id="A0A9Q3IPW0"/>
<keyword evidence="2" id="KW-1185">Reference proteome</keyword>
<reference evidence="1" key="1">
    <citation type="submission" date="2021-03" db="EMBL/GenBank/DDBJ databases">
        <title>Draft genome sequence of rust myrtle Austropuccinia psidii MF-1, a brazilian biotype.</title>
        <authorList>
            <person name="Quecine M.C."/>
            <person name="Pachon D.M.R."/>
            <person name="Bonatelli M.L."/>
            <person name="Correr F.H."/>
            <person name="Franceschini L.M."/>
            <person name="Leite T.F."/>
            <person name="Margarido G.R.A."/>
            <person name="Almeida C.A."/>
            <person name="Ferrarezi J.A."/>
            <person name="Labate C.A."/>
        </authorList>
    </citation>
    <scope>NUCLEOTIDE SEQUENCE</scope>
    <source>
        <strain evidence="1">MF-1</strain>
    </source>
</reference>
<dbReference type="Proteomes" id="UP000765509">
    <property type="component" value="Unassembled WGS sequence"/>
</dbReference>
<dbReference type="EMBL" id="AVOT02052903">
    <property type="protein sequence ID" value="MBW0547799.1"/>
    <property type="molecule type" value="Genomic_DNA"/>
</dbReference>
<sequence>MSLLKILRKHRPPFDIGEELLAKMRGPDRGLYLDIKRPYPPIFERPQHPEGLETRKKIEKHINELLEMDVIWKNGNNDNVEVTTPVLITCHDRQSRF</sequence>
<accession>A0A9Q3IPW0</accession>